<evidence type="ECO:0000259" key="6">
    <source>
        <dbReference type="PROSITE" id="PS50011"/>
    </source>
</evidence>
<feature type="region of interest" description="Disordered" evidence="5">
    <location>
        <begin position="1"/>
        <end position="52"/>
    </location>
</feature>
<accession>A0A7S4VKB1</accession>
<evidence type="ECO:0000313" key="7">
    <source>
        <dbReference type="EMBL" id="CAE4603354.1"/>
    </source>
</evidence>
<feature type="compositionally biased region" description="Low complexity" evidence="5">
    <location>
        <begin position="35"/>
        <end position="51"/>
    </location>
</feature>
<feature type="region of interest" description="Disordered" evidence="5">
    <location>
        <begin position="411"/>
        <end position="450"/>
    </location>
</feature>
<dbReference type="InterPro" id="IPR017441">
    <property type="entry name" value="Protein_kinase_ATP_BS"/>
</dbReference>
<dbReference type="CDD" id="cd07834">
    <property type="entry name" value="STKc_MAPK"/>
    <property type="match status" value="1"/>
</dbReference>
<sequence length="450" mass="49911">MAQGCPSTPNFPRGRPPPRDLLQVASPLRMPSQDEASAAAAPGAPAPGAESRLAPSLPDYLSVTQRLGAGAYGEVFLCSDQRDGSQVAVKWIRDFARDPMFGKRILREIRILAAVEHQNLVNLVDLLPVPSPDFDDVYIVMPSMHIDMHKAIYSKMKLSESHAQAFACQILRGLKYLHSAGIVHRDLKPSNILLNRDCTLRIADLGLARGRSAEEEELTDYVVTRWYRAPELMLLPMGYFEAVDLWSVGCIHAEILARKPLFPGENHLDMLRRIAASLGFSGERDLAWLPQNGRERDGVLRLIESLQLPEQPSKPLEERVPGASEHCLDFLRRLLTFNPTQRISAAGAIAHPYLLHLSDPQGEATASEPFAWDFDRFEPTKQALKDRVYAECARLHPEILQRDASWPLAREIAQRQPGKLEAAALSPGKATEPRGPPPTRLPRQAPATAA</sequence>
<keyword evidence="4" id="KW-0808">Transferase</keyword>
<dbReference type="AlphaFoldDB" id="A0A7S4VKB1"/>
<dbReference type="PANTHER" id="PTHR24055">
    <property type="entry name" value="MITOGEN-ACTIVATED PROTEIN KINASE"/>
    <property type="match status" value="1"/>
</dbReference>
<comment type="similarity">
    <text evidence="4">Belongs to the protein kinase superfamily.</text>
</comment>
<gene>
    <name evidence="7" type="ORF">AMON00008_LOCUS30132</name>
</gene>
<dbReference type="GO" id="GO:0005524">
    <property type="term" value="F:ATP binding"/>
    <property type="evidence" value="ECO:0007669"/>
    <property type="project" value="UniProtKB-UniRule"/>
</dbReference>
<dbReference type="SUPFAM" id="SSF56112">
    <property type="entry name" value="Protein kinase-like (PK-like)"/>
    <property type="match status" value="1"/>
</dbReference>
<evidence type="ECO:0000256" key="5">
    <source>
        <dbReference type="SAM" id="MobiDB-lite"/>
    </source>
</evidence>
<feature type="domain" description="Protein kinase" evidence="6">
    <location>
        <begin position="61"/>
        <end position="354"/>
    </location>
</feature>
<dbReference type="InterPro" id="IPR050117">
    <property type="entry name" value="MAPK"/>
</dbReference>
<dbReference type="EMBL" id="HBNR01043335">
    <property type="protein sequence ID" value="CAE4603354.1"/>
    <property type="molecule type" value="Transcribed_RNA"/>
</dbReference>
<name>A0A7S4VKB1_9DINO</name>
<protein>
    <recommendedName>
        <fullName evidence="6">Protein kinase domain-containing protein</fullName>
    </recommendedName>
</protein>
<dbReference type="Pfam" id="PF00069">
    <property type="entry name" value="Pkinase"/>
    <property type="match status" value="1"/>
</dbReference>
<keyword evidence="4" id="KW-0723">Serine/threonine-protein kinase</keyword>
<dbReference type="SMART" id="SM00220">
    <property type="entry name" value="S_TKc"/>
    <property type="match status" value="1"/>
</dbReference>
<feature type="compositionally biased region" description="Polar residues" evidence="5">
    <location>
        <begin position="1"/>
        <end position="10"/>
    </location>
</feature>
<evidence type="ECO:0000256" key="1">
    <source>
        <dbReference type="ARBA" id="ARBA00022741"/>
    </source>
</evidence>
<dbReference type="Gene3D" id="1.10.510.10">
    <property type="entry name" value="Transferase(Phosphotransferase) domain 1"/>
    <property type="match status" value="1"/>
</dbReference>
<feature type="binding site" evidence="3">
    <location>
        <position position="90"/>
    </location>
    <ligand>
        <name>ATP</name>
        <dbReference type="ChEBI" id="CHEBI:30616"/>
    </ligand>
</feature>
<dbReference type="PROSITE" id="PS00107">
    <property type="entry name" value="PROTEIN_KINASE_ATP"/>
    <property type="match status" value="1"/>
</dbReference>
<reference evidence="7" key="1">
    <citation type="submission" date="2021-01" db="EMBL/GenBank/DDBJ databases">
        <authorList>
            <person name="Corre E."/>
            <person name="Pelletier E."/>
            <person name="Niang G."/>
            <person name="Scheremetjew M."/>
            <person name="Finn R."/>
            <person name="Kale V."/>
            <person name="Holt S."/>
            <person name="Cochrane G."/>
            <person name="Meng A."/>
            <person name="Brown T."/>
            <person name="Cohen L."/>
        </authorList>
    </citation>
    <scope>NUCLEOTIDE SEQUENCE</scope>
    <source>
        <strain evidence="7">CCMP3105</strain>
    </source>
</reference>
<dbReference type="InterPro" id="IPR011009">
    <property type="entry name" value="Kinase-like_dom_sf"/>
</dbReference>
<dbReference type="InterPro" id="IPR000719">
    <property type="entry name" value="Prot_kinase_dom"/>
</dbReference>
<dbReference type="FunFam" id="1.10.510.10:FF:000439">
    <property type="entry name" value="Mitogen-activated protein kinase"/>
    <property type="match status" value="1"/>
</dbReference>
<evidence type="ECO:0000256" key="4">
    <source>
        <dbReference type="RuleBase" id="RU000304"/>
    </source>
</evidence>
<proteinExistence type="inferred from homology"/>
<keyword evidence="1 3" id="KW-0547">Nucleotide-binding</keyword>
<keyword evidence="4" id="KW-0418">Kinase</keyword>
<dbReference type="PROSITE" id="PS50011">
    <property type="entry name" value="PROTEIN_KINASE_DOM"/>
    <property type="match status" value="1"/>
</dbReference>
<evidence type="ECO:0000256" key="3">
    <source>
        <dbReference type="PROSITE-ProRule" id="PRU10141"/>
    </source>
</evidence>
<evidence type="ECO:0000256" key="2">
    <source>
        <dbReference type="ARBA" id="ARBA00022840"/>
    </source>
</evidence>
<dbReference type="Gene3D" id="3.30.200.20">
    <property type="entry name" value="Phosphorylase Kinase, domain 1"/>
    <property type="match status" value="1"/>
</dbReference>
<dbReference type="PROSITE" id="PS00108">
    <property type="entry name" value="PROTEIN_KINASE_ST"/>
    <property type="match status" value="1"/>
</dbReference>
<keyword evidence="2 3" id="KW-0067">ATP-binding</keyword>
<organism evidence="7">
    <name type="scientific">Alexandrium monilatum</name>
    <dbReference type="NCBI Taxonomy" id="311494"/>
    <lineage>
        <taxon>Eukaryota</taxon>
        <taxon>Sar</taxon>
        <taxon>Alveolata</taxon>
        <taxon>Dinophyceae</taxon>
        <taxon>Gonyaulacales</taxon>
        <taxon>Pyrocystaceae</taxon>
        <taxon>Alexandrium</taxon>
    </lineage>
</organism>
<dbReference type="InterPro" id="IPR008271">
    <property type="entry name" value="Ser/Thr_kinase_AS"/>
</dbReference>
<dbReference type="GO" id="GO:0004674">
    <property type="term" value="F:protein serine/threonine kinase activity"/>
    <property type="evidence" value="ECO:0007669"/>
    <property type="project" value="UniProtKB-KW"/>
</dbReference>